<proteinExistence type="predicted"/>
<sequence>MLPSKRQPFAANSLTGGEPSNSELIPQRPQIRWQQVLPLLSHAGTRNDQTISRPAAAFSDPQGIFRIDDDDDPSSSQRSQVQQLPFRRSSAQQRLPGATQQPRSSEAAAMIVAPDWRPADQPPPSSAQTRHSDPLSGVPSLAPATPPAAASSPSLRRTQPGVELPASDPELPGLTVAAPPFSGASLYRRQQPTPLASASPGTSHDGGSTSPVVPKLQSQASSSDGESTPPLATLSSKAVPRRVPPSAAVTHIGQPPPRRSTQPLRQNPELTMAAPTSPGVSSPRDGKPTFRRFEFKRQRRLTPSPTPQTTVTSNPPRPWSPLTSRGGDRSDSVSGSRG</sequence>
<comment type="caution">
    <text evidence="1">The sequence shown here is derived from an EMBL/GenBank/DDBJ whole genome shotgun (WGS) entry which is preliminary data.</text>
</comment>
<evidence type="ECO:0000313" key="2">
    <source>
        <dbReference type="Proteomes" id="UP001057402"/>
    </source>
</evidence>
<dbReference type="Proteomes" id="UP001057402">
    <property type="component" value="Chromosome 4"/>
</dbReference>
<dbReference type="EMBL" id="CM042883">
    <property type="protein sequence ID" value="KAI4371672.1"/>
    <property type="molecule type" value="Genomic_DNA"/>
</dbReference>
<protein>
    <submittedName>
        <fullName evidence="1">Uncharacterized protein</fullName>
    </submittedName>
</protein>
<accession>A0ACB9QZP9</accession>
<organism evidence="1 2">
    <name type="scientific">Melastoma candidum</name>
    <dbReference type="NCBI Taxonomy" id="119954"/>
    <lineage>
        <taxon>Eukaryota</taxon>
        <taxon>Viridiplantae</taxon>
        <taxon>Streptophyta</taxon>
        <taxon>Embryophyta</taxon>
        <taxon>Tracheophyta</taxon>
        <taxon>Spermatophyta</taxon>
        <taxon>Magnoliopsida</taxon>
        <taxon>eudicotyledons</taxon>
        <taxon>Gunneridae</taxon>
        <taxon>Pentapetalae</taxon>
        <taxon>rosids</taxon>
        <taxon>malvids</taxon>
        <taxon>Myrtales</taxon>
        <taxon>Melastomataceae</taxon>
        <taxon>Melastomatoideae</taxon>
        <taxon>Melastomateae</taxon>
        <taxon>Melastoma</taxon>
    </lineage>
</organism>
<name>A0ACB9QZP9_9MYRT</name>
<evidence type="ECO:0000313" key="1">
    <source>
        <dbReference type="EMBL" id="KAI4371672.1"/>
    </source>
</evidence>
<reference evidence="2" key="1">
    <citation type="journal article" date="2023" name="Front. Plant Sci.">
        <title>Chromosomal-level genome assembly of Melastoma candidum provides insights into trichome evolution.</title>
        <authorList>
            <person name="Zhong Y."/>
            <person name="Wu W."/>
            <person name="Sun C."/>
            <person name="Zou P."/>
            <person name="Liu Y."/>
            <person name="Dai S."/>
            <person name="Zhou R."/>
        </authorList>
    </citation>
    <scope>NUCLEOTIDE SEQUENCE [LARGE SCALE GENOMIC DNA]</scope>
</reference>
<gene>
    <name evidence="1" type="ORF">MLD38_009998</name>
</gene>
<keyword evidence="2" id="KW-1185">Reference proteome</keyword>